<evidence type="ECO:0000256" key="16">
    <source>
        <dbReference type="SAM" id="Phobius"/>
    </source>
</evidence>
<evidence type="ECO:0000313" key="18">
    <source>
        <dbReference type="EMBL" id="AUO38709.1"/>
    </source>
</evidence>
<comment type="similarity">
    <text evidence="2">Belongs to the herpesviridae glycoprotein C family.</text>
</comment>
<feature type="compositionally biased region" description="Acidic residues" evidence="15">
    <location>
        <begin position="102"/>
        <end position="120"/>
    </location>
</feature>
<evidence type="ECO:0000256" key="13">
    <source>
        <dbReference type="ARBA" id="ARBA00023280"/>
    </source>
</evidence>
<keyword evidence="4 16" id="KW-0812">Transmembrane</keyword>
<evidence type="ECO:0000256" key="5">
    <source>
        <dbReference type="ARBA" id="ARBA00022804"/>
    </source>
</evidence>
<dbReference type="PROSITE" id="PS50835">
    <property type="entry name" value="IG_LIKE"/>
    <property type="match status" value="1"/>
</dbReference>
<dbReference type="SUPFAM" id="SSF48726">
    <property type="entry name" value="Immunoglobulin"/>
    <property type="match status" value="1"/>
</dbReference>
<evidence type="ECO:0000256" key="12">
    <source>
        <dbReference type="ARBA" id="ARBA00023252"/>
    </source>
</evidence>
<evidence type="ECO:0000256" key="4">
    <source>
        <dbReference type="ARBA" id="ARBA00022692"/>
    </source>
</evidence>
<sequence length="521" mass="54424">MAPLGRAWLLALVCAWALGAGGRAGAHASPSPPPPTAPEGSEEGDDARGETAPATGTPGDVGASDTTPPAPPEPGATPDPSSAPPADLGATPNNVDSPTPDGAEEDGAEEDGAEERDDDSEAPRAPGRPAGPRPPRPSKPPPRGRRWMLCDHEAMAAPYADPLYVNCGVADAAAAAGPARLELWFLRVGRFRSSRGDAESVRNPFPRAGPALLLAIENGTVAYRDRARGGAYLFPAPTDPRRLPLTIRSLTAATEGVYTWRRMTAAGAQLKTVTVTTHRPPDVAIAPRPTLRGAGHSAECRAAGYYPPRSTRLRWFRNGYPVDPQHARDEFEVSEAGLLSRTSVVTLEDAGADSHPPNLRCEVSWFQSLNMERRFAMAVLPAVYDPPELRVAFEGGEAVCEARCVPERNVTLRWAVRDGAAAAPAATALAGVCAERPGLVNLRSVRLLSGADGPVAYTCTAAGYPEPLPEFSVTETYDASPSAAAGPILIGVVGVVCALGAAGAVGLLVVACLRCARRPRL</sequence>
<evidence type="ECO:0000256" key="2">
    <source>
        <dbReference type="ARBA" id="ARBA00005284"/>
    </source>
</evidence>
<feature type="domain" description="Ig-like" evidence="17">
    <location>
        <begin position="281"/>
        <end position="364"/>
    </location>
</feature>
<dbReference type="GO" id="GO:0042784">
    <property type="term" value="P:symbiont-mediated suppression of host complement activation"/>
    <property type="evidence" value="ECO:0007669"/>
    <property type="project" value="UniProtKB-KW"/>
</dbReference>
<dbReference type="Gene3D" id="2.60.40.10">
    <property type="entry name" value="Immunoglobulins"/>
    <property type="match status" value="1"/>
</dbReference>
<keyword evidence="6" id="KW-0946">Virion</keyword>
<keyword evidence="7 16" id="KW-1133">Transmembrane helix</keyword>
<keyword evidence="8 16" id="KW-0472">Membrane</keyword>
<dbReference type="PRINTS" id="PR00668">
    <property type="entry name" value="GLYCPROTEINC"/>
</dbReference>
<evidence type="ECO:0000256" key="14">
    <source>
        <dbReference type="ARBA" id="ARBA00023296"/>
    </source>
</evidence>
<dbReference type="GO" id="GO:0098671">
    <property type="term" value="P:adhesion receptor-mediated virion attachment to host cell"/>
    <property type="evidence" value="ECO:0007669"/>
    <property type="project" value="UniProtKB-KW"/>
</dbReference>
<reference evidence="18" key="1">
    <citation type="submission" date="2017-02" db="EMBL/GenBank/DDBJ databases">
        <title>Characterazation of a novel caprine herpesvirus 1 in Jiangsu province, China.</title>
        <authorList>
            <person name="Hao F."/>
            <person name="Li W."/>
            <person name="Mao L."/>
        </authorList>
    </citation>
    <scope>NUCLEOTIDE SEQUENCE</scope>
    <source>
        <strain evidence="18">JSHA1401</strain>
    </source>
</reference>
<accession>A0A2Z2Z1B7</accession>
<keyword evidence="3" id="KW-0945">Host-virus interaction</keyword>
<keyword evidence="10" id="KW-1233">Viral attachment to host adhesion receptor</keyword>
<evidence type="ECO:0000256" key="15">
    <source>
        <dbReference type="SAM" id="MobiDB-lite"/>
    </source>
</evidence>
<feature type="compositionally biased region" description="Pro residues" evidence="15">
    <location>
        <begin position="129"/>
        <end position="141"/>
    </location>
</feature>
<name>A0A2Z2Z1B7_9ALPH</name>
<gene>
    <name evidence="18" type="primary">gC</name>
</gene>
<dbReference type="EMBL" id="KY711176">
    <property type="protein sequence ID" value="AUO38709.1"/>
    <property type="molecule type" value="Genomic_DNA"/>
</dbReference>
<keyword evidence="12" id="KW-1087">Inhibition of host complement factors by virus</keyword>
<comment type="subcellular location">
    <subcellularLocation>
        <location evidence="1">Virion membrane</location>
        <topology evidence="1">Single-pass membrane protein</topology>
    </subcellularLocation>
</comment>
<feature type="compositionally biased region" description="Pro residues" evidence="15">
    <location>
        <begin position="68"/>
        <end position="83"/>
    </location>
</feature>
<evidence type="ECO:0000256" key="3">
    <source>
        <dbReference type="ARBA" id="ARBA00022581"/>
    </source>
</evidence>
<dbReference type="InterPro" id="IPR007110">
    <property type="entry name" value="Ig-like_dom"/>
</dbReference>
<keyword evidence="14" id="KW-1160">Virus entry into host cell</keyword>
<evidence type="ECO:0000256" key="8">
    <source>
        <dbReference type="ARBA" id="ARBA00023136"/>
    </source>
</evidence>
<dbReference type="InterPro" id="IPR036179">
    <property type="entry name" value="Ig-like_dom_sf"/>
</dbReference>
<evidence type="ECO:0000256" key="7">
    <source>
        <dbReference type="ARBA" id="ARBA00022989"/>
    </source>
</evidence>
<evidence type="ECO:0000256" key="10">
    <source>
        <dbReference type="ARBA" id="ARBA00023165"/>
    </source>
</evidence>
<proteinExistence type="inferred from homology"/>
<evidence type="ECO:0000256" key="11">
    <source>
        <dbReference type="ARBA" id="ARBA00023180"/>
    </source>
</evidence>
<evidence type="ECO:0000259" key="17">
    <source>
        <dbReference type="PROSITE" id="PS50835"/>
    </source>
</evidence>
<dbReference type="Pfam" id="PF02124">
    <property type="entry name" value="Marek_A"/>
    <property type="match status" value="1"/>
</dbReference>
<dbReference type="GO" id="GO:0055036">
    <property type="term" value="C:virion membrane"/>
    <property type="evidence" value="ECO:0007669"/>
    <property type="project" value="UniProtKB-SubCell"/>
</dbReference>
<dbReference type="InterPro" id="IPR013783">
    <property type="entry name" value="Ig-like_fold"/>
</dbReference>
<dbReference type="GO" id="GO:0046718">
    <property type="term" value="P:symbiont entry into host cell"/>
    <property type="evidence" value="ECO:0007669"/>
    <property type="project" value="UniProtKB-KW"/>
</dbReference>
<keyword evidence="5" id="KW-1161">Viral attachment to host cell</keyword>
<evidence type="ECO:0000256" key="6">
    <source>
        <dbReference type="ARBA" id="ARBA00022844"/>
    </source>
</evidence>
<organism evidence="18">
    <name type="scientific">Caprine alphaherpesvirus 1</name>
    <dbReference type="NCBI Taxonomy" id="39944"/>
    <lineage>
        <taxon>Viruses</taxon>
        <taxon>Duplodnaviria</taxon>
        <taxon>Heunggongvirae</taxon>
        <taxon>Peploviricota</taxon>
        <taxon>Herviviricetes</taxon>
        <taxon>Herpesvirales</taxon>
        <taxon>Orthoherpesviridae</taxon>
        <taxon>Alphaherpesvirinae</taxon>
        <taxon>Varicellovirus</taxon>
        <taxon>Varicellovirus caprinealpha1</taxon>
    </lineage>
</organism>
<keyword evidence="11" id="KW-0325">Glycoprotein</keyword>
<keyword evidence="13" id="KW-0899">Viral immunoevasion</keyword>
<feature type="region of interest" description="Disordered" evidence="15">
    <location>
        <begin position="22"/>
        <end position="146"/>
    </location>
</feature>
<protein>
    <submittedName>
        <fullName evidence="18">Glycoprotein gC</fullName>
    </submittedName>
</protein>
<dbReference type="InterPro" id="IPR001038">
    <property type="entry name" value="GA_GC"/>
</dbReference>
<feature type="transmembrane region" description="Helical" evidence="16">
    <location>
        <begin position="488"/>
        <end position="513"/>
    </location>
</feature>
<keyword evidence="9" id="KW-1015">Disulfide bond</keyword>
<evidence type="ECO:0000256" key="1">
    <source>
        <dbReference type="ARBA" id="ARBA00004381"/>
    </source>
</evidence>
<evidence type="ECO:0000256" key="9">
    <source>
        <dbReference type="ARBA" id="ARBA00023157"/>
    </source>
</evidence>